<accession>A0A1I5RCW3</accession>
<keyword evidence="6 8" id="KW-0472">Membrane</keyword>
<evidence type="ECO:0000256" key="2">
    <source>
        <dbReference type="ARBA" id="ARBA00008335"/>
    </source>
</evidence>
<dbReference type="Gene3D" id="1.20.1250.20">
    <property type="entry name" value="MFS general substrate transporter like domains"/>
    <property type="match status" value="2"/>
</dbReference>
<evidence type="ECO:0000256" key="7">
    <source>
        <dbReference type="SAM" id="MobiDB-lite"/>
    </source>
</evidence>
<feature type="compositionally biased region" description="Low complexity" evidence="7">
    <location>
        <begin position="218"/>
        <end position="230"/>
    </location>
</feature>
<dbReference type="AlphaFoldDB" id="A0A1I5RCW3"/>
<feature type="transmembrane region" description="Helical" evidence="8">
    <location>
        <begin position="359"/>
        <end position="376"/>
    </location>
</feature>
<feature type="transmembrane region" description="Helical" evidence="8">
    <location>
        <begin position="171"/>
        <end position="192"/>
    </location>
</feature>
<sequence length="481" mass="47749">MDSADTDRAPAAATAPASSGRGTLALYGTFGCLGYLLTALGAVLPELREERGLPRAEAALYPSAFALGLVVVGLVGHRLAERLGRYALPTALTALVGGAALLAAGGGRLGTAAGALVLGLGGAGLVQLVPAALRAAHQGDGTIQIGQANAVSSAASVLSPVIIGVTLAHNLGWRAAFAIPPALLAVTILLPLTRTAAPSTNPTAPTVPNKPATPEGSPAPIINPTAAPTDPTVPAPAVPSDPAVPSGSAVSRGPAVPGDPAVPSGSVVSRGPAVLSVPVGDGVVGGWGVLWGFWGRWVDLVLAVGVEFCMVFWAADFLRSVKEFGAGTATTLSAAFVLGMAVGRAVAGPAVRFGGRPDRLLAFAALVGIGGFAILWTSPAPVAVAGLLVTGLGVALLYPVILGQALAAWESQPVRAAARCALASGVAIGVAPLALGTLADLTTLRAAVFVAPVLLVVLLVRCAWRLKASMRFPLSSTVAGR</sequence>
<dbReference type="PANTHER" id="PTHR23514:SF3">
    <property type="entry name" value="BYPASS OF STOP CODON PROTEIN 6"/>
    <property type="match status" value="1"/>
</dbReference>
<feature type="transmembrane region" description="Helical" evidence="8">
    <location>
        <begin position="59"/>
        <end position="79"/>
    </location>
</feature>
<dbReference type="InterPro" id="IPR011701">
    <property type="entry name" value="MFS"/>
</dbReference>
<dbReference type="GO" id="GO:0016020">
    <property type="term" value="C:membrane"/>
    <property type="evidence" value="ECO:0007669"/>
    <property type="project" value="TreeGrafter"/>
</dbReference>
<dbReference type="InParanoid" id="A0A1I5RCW3"/>
<dbReference type="Proteomes" id="UP000183413">
    <property type="component" value="Unassembled WGS sequence"/>
</dbReference>
<dbReference type="SUPFAM" id="SSF103473">
    <property type="entry name" value="MFS general substrate transporter"/>
    <property type="match status" value="1"/>
</dbReference>
<feature type="transmembrane region" description="Helical" evidence="8">
    <location>
        <begin position="297"/>
        <end position="315"/>
    </location>
</feature>
<dbReference type="eggNOG" id="COG2814">
    <property type="taxonomic scope" value="Bacteria"/>
</dbReference>
<keyword evidence="5 8" id="KW-1133">Transmembrane helix</keyword>
<feature type="transmembrane region" description="Helical" evidence="8">
    <location>
        <begin position="86"/>
        <end position="106"/>
    </location>
</feature>
<feature type="transmembrane region" description="Helical" evidence="8">
    <location>
        <begin position="112"/>
        <end position="133"/>
    </location>
</feature>
<feature type="region of interest" description="Disordered" evidence="7">
    <location>
        <begin position="197"/>
        <end position="256"/>
    </location>
</feature>
<evidence type="ECO:0000313" key="9">
    <source>
        <dbReference type="EMBL" id="SFP56352.1"/>
    </source>
</evidence>
<keyword evidence="4 8" id="KW-0812">Transmembrane</keyword>
<dbReference type="InterPro" id="IPR036259">
    <property type="entry name" value="MFS_trans_sf"/>
</dbReference>
<comment type="subcellular location">
    <subcellularLocation>
        <location evidence="1">Endomembrane system</location>
        <topology evidence="1">Multi-pass membrane protein</topology>
    </subcellularLocation>
</comment>
<feature type="compositionally biased region" description="Low complexity" evidence="7">
    <location>
        <begin position="240"/>
        <end position="251"/>
    </location>
</feature>
<dbReference type="EMBL" id="FOVH01000015">
    <property type="protein sequence ID" value="SFP56352.1"/>
    <property type="molecule type" value="Genomic_DNA"/>
</dbReference>
<evidence type="ECO:0000256" key="4">
    <source>
        <dbReference type="ARBA" id="ARBA00022692"/>
    </source>
</evidence>
<dbReference type="STRING" id="1993.SAMN04489713_11574"/>
<protein>
    <submittedName>
        <fullName evidence="9">Major Facilitator Superfamily protein</fullName>
    </submittedName>
</protein>
<feature type="transmembrane region" description="Helical" evidence="8">
    <location>
        <begin position="416"/>
        <end position="438"/>
    </location>
</feature>
<feature type="transmembrane region" description="Helical" evidence="8">
    <location>
        <begin position="24"/>
        <end position="44"/>
    </location>
</feature>
<dbReference type="Pfam" id="PF07690">
    <property type="entry name" value="MFS_1"/>
    <property type="match status" value="1"/>
</dbReference>
<dbReference type="GO" id="GO:0012505">
    <property type="term" value="C:endomembrane system"/>
    <property type="evidence" value="ECO:0007669"/>
    <property type="project" value="UniProtKB-SubCell"/>
</dbReference>
<reference evidence="9 10" key="1">
    <citation type="submission" date="2016-10" db="EMBL/GenBank/DDBJ databases">
        <authorList>
            <person name="de Groot N.N."/>
        </authorList>
    </citation>
    <scope>NUCLEOTIDE SEQUENCE [LARGE SCALE GENOMIC DNA]</scope>
    <source>
        <strain evidence="9 10">DSM 43067</strain>
    </source>
</reference>
<evidence type="ECO:0000256" key="5">
    <source>
        <dbReference type="ARBA" id="ARBA00022989"/>
    </source>
</evidence>
<feature type="compositionally biased region" description="Low complexity" evidence="7">
    <location>
        <begin position="197"/>
        <end position="206"/>
    </location>
</feature>
<evidence type="ECO:0000256" key="6">
    <source>
        <dbReference type="ARBA" id="ARBA00023136"/>
    </source>
</evidence>
<feature type="transmembrane region" description="Helical" evidence="8">
    <location>
        <begin position="145"/>
        <end position="165"/>
    </location>
</feature>
<feature type="transmembrane region" description="Helical" evidence="8">
    <location>
        <begin position="382"/>
        <end position="409"/>
    </location>
</feature>
<keyword evidence="3" id="KW-0813">Transport</keyword>
<evidence type="ECO:0000256" key="8">
    <source>
        <dbReference type="SAM" id="Phobius"/>
    </source>
</evidence>
<dbReference type="PANTHER" id="PTHR23514">
    <property type="entry name" value="BYPASS OF STOP CODON PROTEIN 6"/>
    <property type="match status" value="1"/>
</dbReference>
<dbReference type="InterPro" id="IPR051788">
    <property type="entry name" value="MFS_Transporter"/>
</dbReference>
<comment type="similarity">
    <text evidence="2">Belongs to the major facilitator superfamily.</text>
</comment>
<evidence type="ECO:0000256" key="1">
    <source>
        <dbReference type="ARBA" id="ARBA00004127"/>
    </source>
</evidence>
<feature type="transmembrane region" description="Helical" evidence="8">
    <location>
        <begin position="327"/>
        <end position="347"/>
    </location>
</feature>
<proteinExistence type="inferred from homology"/>
<keyword evidence="10" id="KW-1185">Reference proteome</keyword>
<gene>
    <name evidence="9" type="ORF">SAMN04489713_11574</name>
</gene>
<organism evidence="9 10">
    <name type="scientific">Actinomadura madurae</name>
    <dbReference type="NCBI Taxonomy" id="1993"/>
    <lineage>
        <taxon>Bacteria</taxon>
        <taxon>Bacillati</taxon>
        <taxon>Actinomycetota</taxon>
        <taxon>Actinomycetes</taxon>
        <taxon>Streptosporangiales</taxon>
        <taxon>Thermomonosporaceae</taxon>
        <taxon>Actinomadura</taxon>
    </lineage>
</organism>
<dbReference type="RefSeq" id="WP_075023550.1">
    <property type="nucleotide sequence ID" value="NZ_FOVH01000015.1"/>
</dbReference>
<evidence type="ECO:0000256" key="3">
    <source>
        <dbReference type="ARBA" id="ARBA00022448"/>
    </source>
</evidence>
<dbReference type="GO" id="GO:0022857">
    <property type="term" value="F:transmembrane transporter activity"/>
    <property type="evidence" value="ECO:0007669"/>
    <property type="project" value="InterPro"/>
</dbReference>
<evidence type="ECO:0000313" key="10">
    <source>
        <dbReference type="Proteomes" id="UP000183413"/>
    </source>
</evidence>
<name>A0A1I5RCW3_9ACTN</name>
<feature type="transmembrane region" description="Helical" evidence="8">
    <location>
        <begin position="444"/>
        <end position="464"/>
    </location>
</feature>